<dbReference type="Proteomes" id="UP001141806">
    <property type="component" value="Unassembled WGS sequence"/>
</dbReference>
<keyword evidence="2" id="KW-1185">Reference proteome</keyword>
<evidence type="ECO:0000313" key="1">
    <source>
        <dbReference type="EMBL" id="KAJ4964245.1"/>
    </source>
</evidence>
<evidence type="ECO:0000313" key="2">
    <source>
        <dbReference type="Proteomes" id="UP001141806"/>
    </source>
</evidence>
<comment type="caution">
    <text evidence="1">The sequence shown here is derived from an EMBL/GenBank/DDBJ whole genome shotgun (WGS) entry which is preliminary data.</text>
</comment>
<reference evidence="1" key="1">
    <citation type="journal article" date="2023" name="Plant J.">
        <title>The genome of the king protea, Protea cynaroides.</title>
        <authorList>
            <person name="Chang J."/>
            <person name="Duong T.A."/>
            <person name="Schoeman C."/>
            <person name="Ma X."/>
            <person name="Roodt D."/>
            <person name="Barker N."/>
            <person name="Li Z."/>
            <person name="Van de Peer Y."/>
            <person name="Mizrachi E."/>
        </authorList>
    </citation>
    <scope>NUCLEOTIDE SEQUENCE</scope>
    <source>
        <tissue evidence="1">Young leaves</tissue>
    </source>
</reference>
<sequence length="102" mass="11356">MSISNARHRSINRVQIHLDSQICYRNLWFFSFGDGKLIVARAIFLKILHVNKSTSKKVGSILAKIVRSQGMDSSSKFLGMTLPIACPCFNPTNGSWCATPNL</sequence>
<organism evidence="1 2">
    <name type="scientific">Protea cynaroides</name>
    <dbReference type="NCBI Taxonomy" id="273540"/>
    <lineage>
        <taxon>Eukaryota</taxon>
        <taxon>Viridiplantae</taxon>
        <taxon>Streptophyta</taxon>
        <taxon>Embryophyta</taxon>
        <taxon>Tracheophyta</taxon>
        <taxon>Spermatophyta</taxon>
        <taxon>Magnoliopsida</taxon>
        <taxon>Proteales</taxon>
        <taxon>Proteaceae</taxon>
        <taxon>Protea</taxon>
    </lineage>
</organism>
<protein>
    <submittedName>
        <fullName evidence="1">Uncharacterized protein</fullName>
    </submittedName>
</protein>
<dbReference type="AlphaFoldDB" id="A0A9Q0HED3"/>
<accession>A0A9Q0HED3</accession>
<proteinExistence type="predicted"/>
<dbReference type="EMBL" id="JAMYWD010000008">
    <property type="protein sequence ID" value="KAJ4964245.1"/>
    <property type="molecule type" value="Genomic_DNA"/>
</dbReference>
<gene>
    <name evidence="1" type="ORF">NE237_024184</name>
</gene>
<name>A0A9Q0HED3_9MAGN</name>